<keyword evidence="1" id="KW-0472">Membrane</keyword>
<dbReference type="EMBL" id="JANUGX010000023">
    <property type="protein sequence ID" value="MCS0591126.1"/>
    <property type="molecule type" value="Genomic_DNA"/>
</dbReference>
<comment type="caution">
    <text evidence="3">The sequence shown here is derived from an EMBL/GenBank/DDBJ whole genome shotgun (WGS) entry which is preliminary data.</text>
</comment>
<keyword evidence="1" id="KW-1133">Transmembrane helix</keyword>
<reference evidence="3 4" key="1">
    <citation type="submission" date="2022-08" db="EMBL/GenBank/DDBJ databases">
        <title>Reclassification of Massilia species as members of the genera Telluria, Duganella, Pseudoduganella, Mokoshia gen. nov. and Zemynaea gen. nov. using orthogonal and non-orthogonal genome-based approaches.</title>
        <authorList>
            <person name="Bowman J.P."/>
        </authorList>
    </citation>
    <scope>NUCLEOTIDE SEQUENCE [LARGE SCALE GENOMIC DNA]</scope>
    <source>
        <strain evidence="3 4">LMG 28164</strain>
    </source>
</reference>
<feature type="transmembrane region" description="Helical" evidence="1">
    <location>
        <begin position="53"/>
        <end position="71"/>
    </location>
</feature>
<keyword evidence="4" id="KW-1185">Reference proteome</keyword>
<dbReference type="InterPro" id="IPR011933">
    <property type="entry name" value="Double_TM_dom"/>
</dbReference>
<proteinExistence type="predicted"/>
<gene>
    <name evidence="3" type="ORF">NX782_18215</name>
</gene>
<organism evidence="3 4">
    <name type="scientific">Massilia norwichensis</name>
    <dbReference type="NCBI Taxonomy" id="1442366"/>
    <lineage>
        <taxon>Bacteria</taxon>
        <taxon>Pseudomonadati</taxon>
        <taxon>Pseudomonadota</taxon>
        <taxon>Betaproteobacteria</taxon>
        <taxon>Burkholderiales</taxon>
        <taxon>Oxalobacteraceae</taxon>
        <taxon>Telluria group</taxon>
        <taxon>Massilia</taxon>
    </lineage>
</organism>
<evidence type="ECO:0000313" key="3">
    <source>
        <dbReference type="EMBL" id="MCS0591126.1"/>
    </source>
</evidence>
<evidence type="ECO:0000313" key="4">
    <source>
        <dbReference type="Proteomes" id="UP001205560"/>
    </source>
</evidence>
<sequence length="327" mass="36783">MNSWWWWALPVLILPILWHRQKREQMKAVPLATARFLPSSRPVQLRTWRLQDLLLLLLRCLLLATLIAWLADPVLPWRGDSVLVVPGTPPAFVDRQLREAGLTDARRIDLPHRDAYRWLHEHEREFDPQARLLLVGDVAMPAALPRLRHALTVRPQAVPAPASERHVAVFSQRVDAWRKLFAALEGPQADVLDAQAGAKTELLIWDLPHAPPPGLRAPLWWVADSRAFPALEKAPQVDGLRYLDTPQGRLWSAPWLPPQDAAAARTLFETWQRLHLGVQPHTAPPQAPVVDARAPAGPNGGALRDALSAALLVLFALERIATHVRRR</sequence>
<evidence type="ECO:0000256" key="1">
    <source>
        <dbReference type="SAM" id="Phobius"/>
    </source>
</evidence>
<evidence type="ECO:0000259" key="2">
    <source>
        <dbReference type="Pfam" id="PF07584"/>
    </source>
</evidence>
<dbReference type="RefSeq" id="WP_258846898.1">
    <property type="nucleotide sequence ID" value="NZ_JANUGX010000023.1"/>
</dbReference>
<feature type="domain" description="Aerotolerance regulator N-terminal" evidence="2">
    <location>
        <begin position="2"/>
        <end position="73"/>
    </location>
</feature>
<dbReference type="InterPro" id="IPR024163">
    <property type="entry name" value="Aerotolerance_reg_N"/>
</dbReference>
<dbReference type="NCBIfam" id="TIGR02226">
    <property type="entry name" value="two_anch"/>
    <property type="match status" value="1"/>
</dbReference>
<name>A0ABT2AAA4_9BURK</name>
<accession>A0ABT2AAA4</accession>
<protein>
    <recommendedName>
        <fullName evidence="2">Aerotolerance regulator N-terminal domain-containing protein</fullName>
    </recommendedName>
</protein>
<dbReference type="Pfam" id="PF07584">
    <property type="entry name" value="BatA"/>
    <property type="match status" value="1"/>
</dbReference>
<keyword evidence="1" id="KW-0812">Transmembrane</keyword>
<feature type="transmembrane region" description="Helical" evidence="1">
    <location>
        <begin position="6"/>
        <end position="21"/>
    </location>
</feature>
<dbReference type="Proteomes" id="UP001205560">
    <property type="component" value="Unassembled WGS sequence"/>
</dbReference>